<dbReference type="PANTHER" id="PTHR10138">
    <property type="entry name" value="TRYPTOPHAN 2,3-DIOXYGENASE"/>
    <property type="match status" value="1"/>
</dbReference>
<evidence type="ECO:0000313" key="1">
    <source>
        <dbReference type="EMBL" id="MDT9685230.1"/>
    </source>
</evidence>
<gene>
    <name evidence="1" type="ORF">RND61_24670</name>
</gene>
<dbReference type="RefSeq" id="WP_315880275.1">
    <property type="nucleotide sequence ID" value="NZ_JAWCTQ010000038.1"/>
</dbReference>
<proteinExistence type="predicted"/>
<sequence length="214" mass="23561">MGTEYGRYLRLDRLLELQQPVTGPEFARRRSSEHFFIVVHQASELLLKQLLADTHAAIEGLRSPRVDWPRVHEDLERADALVAALRDLLRLFDHLPVEEFAAFRPGLGGASAAQSHQFSSFLSLMGIDGRPSPLTAALRSAVRREGAASDGSERVVRSLGALASTVEEWQRGHIRVAERFIADAPGTGGTTGVAWLRGRQRPALPDLPRSFPSP</sequence>
<protein>
    <submittedName>
        <fullName evidence="1">Tryptophan 2,3-dioxygenase family protein</fullName>
    </submittedName>
</protein>
<dbReference type="PANTHER" id="PTHR10138:SF0">
    <property type="entry name" value="TRYPTOPHAN 2,3-DIOXYGENASE"/>
    <property type="match status" value="1"/>
</dbReference>
<organism evidence="1 2">
    <name type="scientific">Streptomyces tamarix</name>
    <dbReference type="NCBI Taxonomy" id="3078565"/>
    <lineage>
        <taxon>Bacteria</taxon>
        <taxon>Bacillati</taxon>
        <taxon>Actinomycetota</taxon>
        <taxon>Actinomycetes</taxon>
        <taxon>Kitasatosporales</taxon>
        <taxon>Streptomycetaceae</taxon>
        <taxon>Streptomyces</taxon>
    </lineage>
</organism>
<dbReference type="Pfam" id="PF03301">
    <property type="entry name" value="Trp_dioxygenase"/>
    <property type="match status" value="1"/>
</dbReference>
<name>A0ABU3QR24_9ACTN</name>
<dbReference type="SUPFAM" id="SSF140959">
    <property type="entry name" value="Indolic compounds 2,3-dioxygenase-like"/>
    <property type="match status" value="1"/>
</dbReference>
<dbReference type="InterPro" id="IPR004981">
    <property type="entry name" value="Trp_2_3_dOase"/>
</dbReference>
<dbReference type="InterPro" id="IPR037217">
    <property type="entry name" value="Trp/Indoleamine_2_3_dOase-like"/>
</dbReference>
<evidence type="ECO:0000313" key="2">
    <source>
        <dbReference type="Proteomes" id="UP001250181"/>
    </source>
</evidence>
<comment type="caution">
    <text evidence="1">The sequence shown here is derived from an EMBL/GenBank/DDBJ whole genome shotgun (WGS) entry which is preliminary data.</text>
</comment>
<keyword evidence="2" id="KW-1185">Reference proteome</keyword>
<dbReference type="EMBL" id="JAWCTQ010000038">
    <property type="protein sequence ID" value="MDT9685230.1"/>
    <property type="molecule type" value="Genomic_DNA"/>
</dbReference>
<accession>A0ABU3QR24</accession>
<dbReference type="Proteomes" id="UP001250181">
    <property type="component" value="Unassembled WGS sequence"/>
</dbReference>
<dbReference type="Gene3D" id="1.20.58.480">
    <property type="match status" value="2"/>
</dbReference>
<reference evidence="1 2" key="1">
    <citation type="submission" date="2023-09" db="EMBL/GenBank/DDBJ databases">
        <title>Streptomyces sp. nov.: A antagonism against Alternaria gaisen Producing Streptochlin, Isolated from Tamarix root soil.</title>
        <authorList>
            <person name="Chen Y."/>
        </authorList>
    </citation>
    <scope>NUCLEOTIDE SEQUENCE [LARGE SCALE GENOMIC DNA]</scope>
    <source>
        <strain evidence="1 2">TRM76323</strain>
    </source>
</reference>